<dbReference type="InterPro" id="IPR002656">
    <property type="entry name" value="Acyl_transf_3_dom"/>
</dbReference>
<keyword evidence="1" id="KW-0812">Transmembrane</keyword>
<evidence type="ECO:0000259" key="2">
    <source>
        <dbReference type="Pfam" id="PF01757"/>
    </source>
</evidence>
<keyword evidence="1" id="KW-0472">Membrane</keyword>
<feature type="transmembrane region" description="Helical" evidence="1">
    <location>
        <begin position="146"/>
        <end position="172"/>
    </location>
</feature>
<feature type="transmembrane region" description="Helical" evidence="1">
    <location>
        <begin position="284"/>
        <end position="305"/>
    </location>
</feature>
<reference evidence="3 4" key="1">
    <citation type="journal article" date="2016" name="Nat. Commun.">
        <title>Thousands of microbial genomes shed light on interconnected biogeochemical processes in an aquifer system.</title>
        <authorList>
            <person name="Anantharaman K."/>
            <person name="Brown C.T."/>
            <person name="Hug L.A."/>
            <person name="Sharon I."/>
            <person name="Castelle C.J."/>
            <person name="Probst A.J."/>
            <person name="Thomas B.C."/>
            <person name="Singh A."/>
            <person name="Wilkins M.J."/>
            <person name="Karaoz U."/>
            <person name="Brodie E.L."/>
            <person name="Williams K.H."/>
            <person name="Hubbard S.S."/>
            <person name="Banfield J.F."/>
        </authorList>
    </citation>
    <scope>NUCLEOTIDE SEQUENCE [LARGE SCALE GENOMIC DNA]</scope>
</reference>
<keyword evidence="1" id="KW-1133">Transmembrane helix</keyword>
<dbReference type="STRING" id="1798374.A2Z33_05535"/>
<comment type="caution">
    <text evidence="3">The sequence shown here is derived from an EMBL/GenBank/DDBJ whole genome shotgun (WGS) entry which is preliminary data.</text>
</comment>
<dbReference type="GO" id="GO:0016747">
    <property type="term" value="F:acyltransferase activity, transferring groups other than amino-acyl groups"/>
    <property type="evidence" value="ECO:0007669"/>
    <property type="project" value="InterPro"/>
</dbReference>
<evidence type="ECO:0000313" key="3">
    <source>
        <dbReference type="EMBL" id="OGG01675.1"/>
    </source>
</evidence>
<feature type="transmembrane region" description="Helical" evidence="1">
    <location>
        <begin position="184"/>
        <end position="202"/>
    </location>
</feature>
<evidence type="ECO:0000313" key="4">
    <source>
        <dbReference type="Proteomes" id="UP000178448"/>
    </source>
</evidence>
<accession>A0A1F5YNE4</accession>
<evidence type="ECO:0000256" key="1">
    <source>
        <dbReference type="SAM" id="Phobius"/>
    </source>
</evidence>
<protein>
    <recommendedName>
        <fullName evidence="2">Acyltransferase 3 domain-containing protein</fullName>
    </recommendedName>
</protein>
<dbReference type="Pfam" id="PF01757">
    <property type="entry name" value="Acyl_transf_3"/>
    <property type="match status" value="1"/>
</dbReference>
<proteinExistence type="predicted"/>
<organism evidence="3 4">
    <name type="scientific">Candidatus Gottesmanbacteria bacterium RBG_16_52_11</name>
    <dbReference type="NCBI Taxonomy" id="1798374"/>
    <lineage>
        <taxon>Bacteria</taxon>
        <taxon>Candidatus Gottesmaniibacteriota</taxon>
    </lineage>
</organism>
<feature type="transmembrane region" description="Helical" evidence="1">
    <location>
        <begin position="31"/>
        <end position="50"/>
    </location>
</feature>
<dbReference type="EMBL" id="MFJD01000011">
    <property type="protein sequence ID" value="OGG01675.1"/>
    <property type="molecule type" value="Genomic_DNA"/>
</dbReference>
<dbReference type="Proteomes" id="UP000178448">
    <property type="component" value="Unassembled WGS sequence"/>
</dbReference>
<dbReference type="AlphaFoldDB" id="A0A1F5YNE4"/>
<gene>
    <name evidence="3" type="ORF">A2Z33_05535</name>
</gene>
<name>A0A1F5YNE4_9BACT</name>
<sequence length="319" mass="37237">MRSVLKEKEKNWISRSEIDHKSENRYILPDLIRITFFSFVVTSHIAGFLNHSIGGFFGIKNFYWVTLGGIGVTFYIILSAFLLEIRYGNKKYSYYQFIIKRIRRIYPIYWIALIISILITMGIGNADLVAAHFRYPTNIMMSITGTYAFFGLWGGPILGTSWFVGLIIVLYLCFPVLSRAISKYPVSTFLFMFLVSILSRIVTGTLDILPNRPLDWLITNRIFEFCLGIYLARRKVFVTVLKYNFGSLRFRKIISHLSEMSFPAYLIHYPLLPVLHIYKQIAPLFLSIIFYLTTTYIMSFFILWTEKVLFSPMKRIIAK</sequence>
<feature type="transmembrane region" description="Helical" evidence="1">
    <location>
        <begin position="62"/>
        <end position="85"/>
    </location>
</feature>
<feature type="domain" description="Acyltransferase 3" evidence="2">
    <location>
        <begin position="30"/>
        <end position="236"/>
    </location>
</feature>
<feature type="transmembrane region" description="Helical" evidence="1">
    <location>
        <begin position="106"/>
        <end position="126"/>
    </location>
</feature>